<dbReference type="PANTHER" id="PTHR43214">
    <property type="entry name" value="TWO-COMPONENT RESPONSE REGULATOR"/>
    <property type="match status" value="1"/>
</dbReference>
<dbReference type="SMART" id="SM00421">
    <property type="entry name" value="HTH_LUXR"/>
    <property type="match status" value="1"/>
</dbReference>
<dbReference type="InterPro" id="IPR039420">
    <property type="entry name" value="WalR-like"/>
</dbReference>
<dbReference type="Pfam" id="PF00072">
    <property type="entry name" value="Response_reg"/>
    <property type="match status" value="1"/>
</dbReference>
<sequence length="211" mass="23616">MAASIIIADDHPLILKGLTDFLKEKDYNLIGSAVNGKEALDMVISKKPEIAILDIQMPFLSGLEIAEKCKDLNLSTKIILITFEKDEAIYKQAKALEIYGYVLKEFALVEIENCIAAVLDGKSYFSPELIEYLEIPEPPKELQLLTPTEIEVLKHIALNKTAKEIGSILFISSRTVEKHKSHIIRKLELESKGGSLALFAKENEEFLDLNT</sequence>
<keyword evidence="4" id="KW-0597">Phosphoprotein</keyword>
<name>A0A4Q0XLX7_9FLAO</name>
<feature type="modified residue" description="4-aspartylphosphate" evidence="4">
    <location>
        <position position="54"/>
    </location>
</feature>
<evidence type="ECO:0000256" key="2">
    <source>
        <dbReference type="ARBA" id="ARBA00023125"/>
    </source>
</evidence>
<protein>
    <submittedName>
        <fullName evidence="7">Response regulator transcription factor</fullName>
    </submittedName>
</protein>
<feature type="domain" description="Response regulatory" evidence="6">
    <location>
        <begin position="4"/>
        <end position="119"/>
    </location>
</feature>
<dbReference type="Pfam" id="PF00196">
    <property type="entry name" value="GerE"/>
    <property type="match status" value="1"/>
</dbReference>
<proteinExistence type="predicted"/>
<keyword evidence="8" id="KW-1185">Reference proteome</keyword>
<dbReference type="GO" id="GO:0003677">
    <property type="term" value="F:DNA binding"/>
    <property type="evidence" value="ECO:0007669"/>
    <property type="project" value="UniProtKB-KW"/>
</dbReference>
<dbReference type="SUPFAM" id="SSF46894">
    <property type="entry name" value="C-terminal effector domain of the bipartite response regulators"/>
    <property type="match status" value="1"/>
</dbReference>
<keyword evidence="1" id="KW-0805">Transcription regulation</keyword>
<accession>A0A4Q0XLX7</accession>
<dbReference type="InterPro" id="IPR016032">
    <property type="entry name" value="Sig_transdc_resp-reg_C-effctor"/>
</dbReference>
<dbReference type="InterPro" id="IPR011006">
    <property type="entry name" value="CheY-like_superfamily"/>
</dbReference>
<evidence type="ECO:0000259" key="5">
    <source>
        <dbReference type="PROSITE" id="PS50043"/>
    </source>
</evidence>
<dbReference type="PANTHER" id="PTHR43214:SF41">
    <property type="entry name" value="NITRATE_NITRITE RESPONSE REGULATOR PROTEIN NARP"/>
    <property type="match status" value="1"/>
</dbReference>
<evidence type="ECO:0000313" key="7">
    <source>
        <dbReference type="EMBL" id="RXJ52231.1"/>
    </source>
</evidence>
<feature type="domain" description="HTH luxR-type" evidence="5">
    <location>
        <begin position="138"/>
        <end position="203"/>
    </location>
</feature>
<dbReference type="GO" id="GO:0000160">
    <property type="term" value="P:phosphorelay signal transduction system"/>
    <property type="evidence" value="ECO:0007669"/>
    <property type="project" value="InterPro"/>
</dbReference>
<reference evidence="7 8" key="1">
    <citation type="submission" date="2019-01" db="EMBL/GenBank/DDBJ databases">
        <title>Genome sequence of the Antarctic species Gelidibacter gilvus ACAM 158(T).</title>
        <authorList>
            <person name="Bowman J.P."/>
        </authorList>
    </citation>
    <scope>NUCLEOTIDE SEQUENCE [LARGE SCALE GENOMIC DNA]</scope>
    <source>
        <strain evidence="7 8">IC158</strain>
    </source>
</reference>
<keyword evidence="3" id="KW-0804">Transcription</keyword>
<dbReference type="CDD" id="cd06170">
    <property type="entry name" value="LuxR_C_like"/>
    <property type="match status" value="1"/>
</dbReference>
<dbReference type="InterPro" id="IPR000792">
    <property type="entry name" value="Tscrpt_reg_LuxR_C"/>
</dbReference>
<dbReference type="PROSITE" id="PS50043">
    <property type="entry name" value="HTH_LUXR_2"/>
    <property type="match status" value="1"/>
</dbReference>
<dbReference type="Proteomes" id="UP000289792">
    <property type="component" value="Unassembled WGS sequence"/>
</dbReference>
<dbReference type="AlphaFoldDB" id="A0A4Q0XLX7"/>
<dbReference type="Gene3D" id="1.10.10.10">
    <property type="entry name" value="Winged helix-like DNA-binding domain superfamily/Winged helix DNA-binding domain"/>
    <property type="match status" value="1"/>
</dbReference>
<evidence type="ECO:0000256" key="1">
    <source>
        <dbReference type="ARBA" id="ARBA00023015"/>
    </source>
</evidence>
<evidence type="ECO:0000259" key="6">
    <source>
        <dbReference type="PROSITE" id="PS50110"/>
    </source>
</evidence>
<dbReference type="GO" id="GO:0006355">
    <property type="term" value="P:regulation of DNA-templated transcription"/>
    <property type="evidence" value="ECO:0007669"/>
    <property type="project" value="InterPro"/>
</dbReference>
<dbReference type="Gene3D" id="3.40.50.2300">
    <property type="match status" value="1"/>
</dbReference>
<keyword evidence="2" id="KW-0238">DNA-binding</keyword>
<evidence type="ECO:0000313" key="8">
    <source>
        <dbReference type="Proteomes" id="UP000289792"/>
    </source>
</evidence>
<dbReference type="SMART" id="SM00448">
    <property type="entry name" value="REC"/>
    <property type="match status" value="1"/>
</dbReference>
<dbReference type="SUPFAM" id="SSF52172">
    <property type="entry name" value="CheY-like"/>
    <property type="match status" value="1"/>
</dbReference>
<dbReference type="OrthoDB" id="9795108at2"/>
<comment type="caution">
    <text evidence="7">The sequence shown here is derived from an EMBL/GenBank/DDBJ whole genome shotgun (WGS) entry which is preliminary data.</text>
</comment>
<dbReference type="InterPro" id="IPR036388">
    <property type="entry name" value="WH-like_DNA-bd_sf"/>
</dbReference>
<evidence type="ECO:0000256" key="4">
    <source>
        <dbReference type="PROSITE-ProRule" id="PRU00169"/>
    </source>
</evidence>
<gene>
    <name evidence="7" type="ORF">ESZ48_00575</name>
</gene>
<dbReference type="InterPro" id="IPR001789">
    <property type="entry name" value="Sig_transdc_resp-reg_receiver"/>
</dbReference>
<dbReference type="RefSeq" id="WP_129015368.1">
    <property type="nucleotide sequence ID" value="NZ_SDDZ01000001.1"/>
</dbReference>
<evidence type="ECO:0000256" key="3">
    <source>
        <dbReference type="ARBA" id="ARBA00023163"/>
    </source>
</evidence>
<dbReference type="PROSITE" id="PS50110">
    <property type="entry name" value="RESPONSE_REGULATORY"/>
    <property type="match status" value="1"/>
</dbReference>
<dbReference type="PRINTS" id="PR00038">
    <property type="entry name" value="HTHLUXR"/>
</dbReference>
<organism evidence="7 8">
    <name type="scientific">Gelidibacter gilvus</name>
    <dbReference type="NCBI Taxonomy" id="59602"/>
    <lineage>
        <taxon>Bacteria</taxon>
        <taxon>Pseudomonadati</taxon>
        <taxon>Bacteroidota</taxon>
        <taxon>Flavobacteriia</taxon>
        <taxon>Flavobacteriales</taxon>
        <taxon>Flavobacteriaceae</taxon>
        <taxon>Gelidibacter</taxon>
    </lineage>
</organism>
<dbReference type="EMBL" id="SDDZ01000001">
    <property type="protein sequence ID" value="RXJ52231.1"/>
    <property type="molecule type" value="Genomic_DNA"/>
</dbReference>